<evidence type="ECO:0008006" key="4">
    <source>
        <dbReference type="Google" id="ProtNLM"/>
    </source>
</evidence>
<evidence type="ECO:0000313" key="3">
    <source>
        <dbReference type="Proteomes" id="UP000224567"/>
    </source>
</evidence>
<comment type="caution">
    <text evidence="2">The sequence shown here is derived from an EMBL/GenBank/DDBJ whole genome shotgun (WGS) entry which is preliminary data.</text>
</comment>
<evidence type="ECO:0000313" key="2">
    <source>
        <dbReference type="EMBL" id="PHT44867.1"/>
    </source>
</evidence>
<dbReference type="EMBL" id="MLFT02000006">
    <property type="protein sequence ID" value="PHT44867.1"/>
    <property type="molecule type" value="Genomic_DNA"/>
</dbReference>
<dbReference type="InterPro" id="IPR019324">
    <property type="entry name" value="MPP6"/>
</dbReference>
<dbReference type="STRING" id="33114.A0A2G2WHY9"/>
<gene>
    <name evidence="2" type="ORF">CQW23_14025</name>
</gene>
<sequence>MAKRELSGFTGSSCGNNLLHKAVAIDPCGLEIPWISCIMFMQRASLREEKPKKEEDKEVVTDGNFPSSSAPKRCVIIMEGDPHPGAVKGRMSFQGFNPSIDKLSEEGSAACSPEMSDRISKRENGTSQCGFENTDLNDSYDEANKDLTRKQRETYSEAQYSNKSHKRALDNPTSSQSSSRSFKKPHRPDWSVLKPPKSQNKMR</sequence>
<dbReference type="AlphaFoldDB" id="A0A2G2WHY9"/>
<feature type="compositionally biased region" description="Polar residues" evidence="1">
    <location>
        <begin position="125"/>
        <end position="137"/>
    </location>
</feature>
<dbReference type="OrthoDB" id="2019850at2759"/>
<reference evidence="2 3" key="1">
    <citation type="journal article" date="2017" name="Genome Biol.">
        <title>New reference genome sequences of hot pepper reveal the massive evolution of plant disease-resistance genes by retroduplication.</title>
        <authorList>
            <person name="Kim S."/>
            <person name="Park J."/>
            <person name="Yeom S.I."/>
            <person name="Kim Y.M."/>
            <person name="Seo E."/>
            <person name="Kim K.T."/>
            <person name="Kim M.S."/>
            <person name="Lee J.M."/>
            <person name="Cheong K."/>
            <person name="Shin H.S."/>
            <person name="Kim S.B."/>
            <person name="Han K."/>
            <person name="Lee J."/>
            <person name="Park M."/>
            <person name="Lee H.A."/>
            <person name="Lee H.Y."/>
            <person name="Lee Y."/>
            <person name="Oh S."/>
            <person name="Lee J.H."/>
            <person name="Choi E."/>
            <person name="Choi E."/>
            <person name="Lee S.E."/>
            <person name="Jeon J."/>
            <person name="Kim H."/>
            <person name="Choi G."/>
            <person name="Song H."/>
            <person name="Lee J."/>
            <person name="Lee S.C."/>
            <person name="Kwon J.K."/>
            <person name="Lee H.Y."/>
            <person name="Koo N."/>
            <person name="Hong Y."/>
            <person name="Kim R.W."/>
            <person name="Kang W.H."/>
            <person name="Huh J.H."/>
            <person name="Kang B.C."/>
            <person name="Yang T.J."/>
            <person name="Lee Y.H."/>
            <person name="Bennetzen J.L."/>
            <person name="Choi D."/>
        </authorList>
    </citation>
    <scope>NUCLEOTIDE SEQUENCE [LARGE SCALE GENOMIC DNA]</scope>
    <source>
        <strain evidence="3">cv. PBC81</strain>
    </source>
</reference>
<accession>A0A2G2WHY9</accession>
<evidence type="ECO:0000256" key="1">
    <source>
        <dbReference type="SAM" id="MobiDB-lite"/>
    </source>
</evidence>
<name>A0A2G2WHY9_CAPBA</name>
<reference evidence="3" key="2">
    <citation type="journal article" date="2017" name="J. Anim. Genet.">
        <title>Multiple reference genome sequences of hot pepper reveal the massive evolution of plant disease resistance genes by retroduplication.</title>
        <authorList>
            <person name="Kim S."/>
            <person name="Park J."/>
            <person name="Yeom S.-I."/>
            <person name="Kim Y.-M."/>
            <person name="Seo E."/>
            <person name="Kim K.-T."/>
            <person name="Kim M.-S."/>
            <person name="Lee J.M."/>
            <person name="Cheong K."/>
            <person name="Shin H.-S."/>
            <person name="Kim S.-B."/>
            <person name="Han K."/>
            <person name="Lee J."/>
            <person name="Park M."/>
            <person name="Lee H.-A."/>
            <person name="Lee H.-Y."/>
            <person name="Lee Y."/>
            <person name="Oh S."/>
            <person name="Lee J.H."/>
            <person name="Choi E."/>
            <person name="Choi E."/>
            <person name="Lee S.E."/>
            <person name="Jeon J."/>
            <person name="Kim H."/>
            <person name="Choi G."/>
            <person name="Song H."/>
            <person name="Lee J."/>
            <person name="Lee S.-C."/>
            <person name="Kwon J.-K."/>
            <person name="Lee H.-Y."/>
            <person name="Koo N."/>
            <person name="Hong Y."/>
            <person name="Kim R.W."/>
            <person name="Kang W.-H."/>
            <person name="Huh J.H."/>
            <person name="Kang B.-C."/>
            <person name="Yang T.-J."/>
            <person name="Lee Y.-H."/>
            <person name="Bennetzen J.L."/>
            <person name="Choi D."/>
        </authorList>
    </citation>
    <scope>NUCLEOTIDE SEQUENCE [LARGE SCALE GENOMIC DNA]</scope>
    <source>
        <strain evidence="3">cv. PBC81</strain>
    </source>
</reference>
<feature type="compositionally biased region" description="Basic and acidic residues" evidence="1">
    <location>
        <begin position="115"/>
        <end position="124"/>
    </location>
</feature>
<dbReference type="PANTHER" id="PTHR13582:SF0">
    <property type="entry name" value="M-PHASE PHOSPHOPROTEIN 6"/>
    <property type="match status" value="1"/>
</dbReference>
<dbReference type="PANTHER" id="PTHR13582">
    <property type="entry name" value="M-PHASE PHOSPHOPROTEIN 6"/>
    <property type="match status" value="1"/>
</dbReference>
<dbReference type="GO" id="GO:0000460">
    <property type="term" value="P:maturation of 5.8S rRNA"/>
    <property type="evidence" value="ECO:0007669"/>
    <property type="project" value="TreeGrafter"/>
</dbReference>
<proteinExistence type="predicted"/>
<dbReference type="Proteomes" id="UP000224567">
    <property type="component" value="Unassembled WGS sequence"/>
</dbReference>
<feature type="region of interest" description="Disordered" evidence="1">
    <location>
        <begin position="104"/>
        <end position="203"/>
    </location>
</feature>
<organism evidence="2 3">
    <name type="scientific">Capsicum baccatum</name>
    <name type="common">Peruvian pepper</name>
    <dbReference type="NCBI Taxonomy" id="33114"/>
    <lineage>
        <taxon>Eukaryota</taxon>
        <taxon>Viridiplantae</taxon>
        <taxon>Streptophyta</taxon>
        <taxon>Embryophyta</taxon>
        <taxon>Tracheophyta</taxon>
        <taxon>Spermatophyta</taxon>
        <taxon>Magnoliopsida</taxon>
        <taxon>eudicotyledons</taxon>
        <taxon>Gunneridae</taxon>
        <taxon>Pentapetalae</taxon>
        <taxon>asterids</taxon>
        <taxon>lamiids</taxon>
        <taxon>Solanales</taxon>
        <taxon>Solanaceae</taxon>
        <taxon>Solanoideae</taxon>
        <taxon>Capsiceae</taxon>
        <taxon>Capsicum</taxon>
    </lineage>
</organism>
<protein>
    <recommendedName>
        <fullName evidence="4">M-phase phosphoprotein 6</fullName>
    </recommendedName>
</protein>
<keyword evidence="3" id="KW-1185">Reference proteome</keyword>
<feature type="compositionally biased region" description="Basic and acidic residues" evidence="1">
    <location>
        <begin position="142"/>
        <end position="155"/>
    </location>
</feature>